<dbReference type="EMBL" id="CP002198">
    <property type="protein sequence ID" value="ADN14207.1"/>
    <property type="molecule type" value="Genomic_DNA"/>
</dbReference>
<reference evidence="2" key="1">
    <citation type="journal article" date="2011" name="MBio">
        <title>Novel metabolic attributes of the genus Cyanothece, comprising a group of unicellular nitrogen-fixing Cyanobacteria.</title>
        <authorList>
            <person name="Bandyopadhyay A."/>
            <person name="Elvitigala T."/>
            <person name="Welsh E."/>
            <person name="Stockel J."/>
            <person name="Liberton M."/>
            <person name="Min H."/>
            <person name="Sherman L.A."/>
            <person name="Pakrasi H.B."/>
        </authorList>
    </citation>
    <scope>NUCLEOTIDE SEQUENCE [LARGE SCALE GENOMIC DNA]</scope>
    <source>
        <strain evidence="2">PCC 7822</strain>
    </source>
</reference>
<name>E0UE82_GLOV7</name>
<keyword evidence="2" id="KW-1185">Reference proteome</keyword>
<evidence type="ECO:0000313" key="1">
    <source>
        <dbReference type="EMBL" id="ADN14207.1"/>
    </source>
</evidence>
<evidence type="ECO:0008006" key="3">
    <source>
        <dbReference type="Google" id="ProtNLM"/>
    </source>
</evidence>
<organism evidence="1 2">
    <name type="scientific">Gloeothece verrucosa (strain PCC 7822)</name>
    <name type="common">Cyanothece sp. (strain PCC 7822)</name>
    <dbReference type="NCBI Taxonomy" id="497965"/>
    <lineage>
        <taxon>Bacteria</taxon>
        <taxon>Bacillati</taxon>
        <taxon>Cyanobacteriota</taxon>
        <taxon>Cyanophyceae</taxon>
        <taxon>Oscillatoriophycideae</taxon>
        <taxon>Chroococcales</taxon>
        <taxon>Aphanothecaceae</taxon>
        <taxon>Gloeothece</taxon>
        <taxon>Gloeothece verrucosa</taxon>
    </lineage>
</organism>
<proteinExistence type="predicted"/>
<dbReference type="AlphaFoldDB" id="E0UE82"/>
<gene>
    <name evidence="1" type="ordered locus">Cyan7822_2228</name>
</gene>
<accession>E0UE82</accession>
<dbReference type="Gene3D" id="2.60.120.620">
    <property type="entry name" value="q2cbj1_9rhob like domain"/>
    <property type="match status" value="1"/>
</dbReference>
<sequence length="313" mass="36603">MNTIEATKVSQFTYLLDKIASAEFRQEPFKHLEIFDFLSEEHFNAVINASQIAIAKANDTKSLIDTLIEQGYEIIAFPGCTTSVKAYLKWLKGQSGYTNVETCEGFGLAFRLKTPQNNILKQLREFFHSEEFKNTLREKFNITRPTKYDAGLQKYLQGYEISPHPDIRSKALTYMLNVNPSVNSEDLDIHTHYLTLKPKKRFIGEFWRYNEDYDRCWVPWEWCDTVKQQTKNNSIVIFAPSWDTLHAVKLNYDHLATQRTQYYGNLWYTDMPTQGPMPDYQQFEIQGRLKPQPGSETTLQMLKRYAKSLIRLG</sequence>
<dbReference type="HOGENOM" id="CLU_887727_0_0_3"/>
<evidence type="ECO:0000313" key="2">
    <source>
        <dbReference type="Proteomes" id="UP000008206"/>
    </source>
</evidence>
<dbReference type="Proteomes" id="UP000008206">
    <property type="component" value="Chromosome"/>
</dbReference>
<protein>
    <recommendedName>
        <fullName evidence="3">Prolyl 4-hydroxylase alpha subunit Fe(2+) 2OG dioxygenase domain-containing protein</fullName>
    </recommendedName>
</protein>
<dbReference type="RefSeq" id="WP_013322312.1">
    <property type="nucleotide sequence ID" value="NC_014501.1"/>
</dbReference>
<dbReference type="KEGG" id="cyj:Cyan7822_2228"/>